<evidence type="ECO:0000313" key="3">
    <source>
        <dbReference type="Proteomes" id="UP000244908"/>
    </source>
</evidence>
<keyword evidence="1" id="KW-0812">Transmembrane</keyword>
<feature type="transmembrane region" description="Helical" evidence="1">
    <location>
        <begin position="101"/>
        <end position="120"/>
    </location>
</feature>
<gene>
    <name evidence="2" type="ORF">HYN51_14505</name>
</gene>
<protein>
    <submittedName>
        <fullName evidence="2">O-antigen polysaccharide polymerase Wzy</fullName>
    </submittedName>
</protein>
<keyword evidence="1" id="KW-0472">Membrane</keyword>
<name>A0A2Y9U268_9GAMM</name>
<feature type="transmembrane region" description="Helical" evidence="1">
    <location>
        <begin position="283"/>
        <end position="302"/>
    </location>
</feature>
<evidence type="ECO:0000313" key="2">
    <source>
        <dbReference type="EMBL" id="AWH89654.1"/>
    </source>
</evidence>
<proteinExistence type="predicted"/>
<feature type="transmembrane region" description="Helical" evidence="1">
    <location>
        <begin position="182"/>
        <end position="204"/>
    </location>
</feature>
<feature type="transmembrane region" description="Helical" evidence="1">
    <location>
        <begin position="60"/>
        <end position="81"/>
    </location>
</feature>
<dbReference type="Proteomes" id="UP000244908">
    <property type="component" value="Chromosome"/>
</dbReference>
<keyword evidence="3" id="KW-1185">Reference proteome</keyword>
<dbReference type="AlphaFoldDB" id="A0A2Y9U268"/>
<dbReference type="InterPro" id="IPR029468">
    <property type="entry name" value="O-ag_pol_Wzy"/>
</dbReference>
<feature type="transmembrane region" description="Helical" evidence="1">
    <location>
        <begin position="424"/>
        <end position="442"/>
    </location>
</feature>
<feature type="transmembrane region" description="Helical" evidence="1">
    <location>
        <begin position="398"/>
        <end position="418"/>
    </location>
</feature>
<reference evidence="2 3" key="1">
    <citation type="journal article" date="2019" name="Int. J. Syst. Evol. Microbiol.">
        <title>Limnobaculum parvum gen. nov., sp. nov., isolated from a freshwater lake.</title>
        <authorList>
            <person name="Baek C."/>
            <person name="Shin S.K."/>
            <person name="Yi H."/>
        </authorList>
    </citation>
    <scope>NUCLEOTIDE SEQUENCE [LARGE SCALE GENOMIC DNA]</scope>
    <source>
        <strain evidence="2 3">HYN0051</strain>
    </source>
</reference>
<organism evidence="2 3">
    <name type="scientific">Limnobaculum parvum</name>
    <dbReference type="NCBI Taxonomy" id="2172103"/>
    <lineage>
        <taxon>Bacteria</taxon>
        <taxon>Pseudomonadati</taxon>
        <taxon>Pseudomonadota</taxon>
        <taxon>Gammaproteobacteria</taxon>
        <taxon>Enterobacterales</taxon>
        <taxon>Budviciaceae</taxon>
        <taxon>Limnobaculum</taxon>
    </lineage>
</organism>
<feature type="transmembrane region" description="Helical" evidence="1">
    <location>
        <begin position="372"/>
        <end position="391"/>
    </location>
</feature>
<dbReference type="PROSITE" id="PS51257">
    <property type="entry name" value="PROKAR_LIPOPROTEIN"/>
    <property type="match status" value="1"/>
</dbReference>
<feature type="transmembrane region" description="Helical" evidence="1">
    <location>
        <begin position="12"/>
        <end position="28"/>
    </location>
</feature>
<keyword evidence="1" id="KW-1133">Transmembrane helix</keyword>
<feature type="transmembrane region" description="Helical" evidence="1">
    <location>
        <begin position="34"/>
        <end position="51"/>
    </location>
</feature>
<feature type="transmembrane region" description="Helical" evidence="1">
    <location>
        <begin position="255"/>
        <end position="271"/>
    </location>
</feature>
<feature type="transmembrane region" description="Helical" evidence="1">
    <location>
        <begin position="216"/>
        <end position="243"/>
    </location>
</feature>
<feature type="transmembrane region" description="Helical" evidence="1">
    <location>
        <begin position="140"/>
        <end position="162"/>
    </location>
</feature>
<dbReference type="EMBL" id="CP029185">
    <property type="protein sequence ID" value="AWH89654.1"/>
    <property type="molecule type" value="Genomic_DNA"/>
</dbReference>
<evidence type="ECO:0000256" key="1">
    <source>
        <dbReference type="SAM" id="Phobius"/>
    </source>
</evidence>
<dbReference type="Pfam" id="PF14296">
    <property type="entry name" value="O-ag_pol_Wzy"/>
    <property type="match status" value="1"/>
</dbReference>
<sequence length="448" mass="51025">MKIMKLHSKMVNSSLLILITLFLIFLYSCDLISSNILFVLSVAIVIVFSLYKRRIELQTLFLLAVIVFILGRGVIGAFGNTDVYSVIWGRAYNLDSHHVDSLLEFWSYTLLFLYIAFISFDKQVNEESAYSFSDNIDYSFYRFTFSCCYYSSLILIPISSYSKLLAFIGGGYAGLYSGQTEYSFSFLRLITFFIPIMFSLALIINESKIKKQFVFILSLFLIASLIVGQRGAFGSWMLVYIWYLTCFKKKRNSTFMLVVLGAVCLPLFQFIEAYRSGLGHWDNVIFSFFTNQGMTFFMPYFYSISGIPPVHTILASLLPLGGIFQTLSISTPETATISSWISSGLSSSHFEQGYGVGSSIFVELFAFSGNNLGIYLPVLFLFFSFIQIINIKAMTNRKYFSVFCLILPYIFLLPRGSIGQLTSQVFYSIIIVSFFYIIYRSLPKKLAK</sequence>
<accession>A0A2Y9U268</accession>
<dbReference type="KEGG" id="lpv:HYN51_14505"/>